<accession>C1FE95</accession>
<organism evidence="2 3">
    <name type="scientific">Micromonas commoda (strain RCC299 / NOUM17 / CCMP2709)</name>
    <name type="common">Picoplanktonic green alga</name>
    <dbReference type="NCBI Taxonomy" id="296587"/>
    <lineage>
        <taxon>Eukaryota</taxon>
        <taxon>Viridiplantae</taxon>
        <taxon>Chlorophyta</taxon>
        <taxon>Mamiellophyceae</taxon>
        <taxon>Mamiellales</taxon>
        <taxon>Mamiellaceae</taxon>
        <taxon>Micromonas</taxon>
    </lineage>
</organism>
<evidence type="ECO:0000313" key="3">
    <source>
        <dbReference type="Proteomes" id="UP000002009"/>
    </source>
</evidence>
<keyword evidence="1" id="KW-0812">Transmembrane</keyword>
<dbReference type="KEGG" id="mis:MICPUN_51717"/>
<protein>
    <submittedName>
        <fullName evidence="2">Uncharacterized protein</fullName>
    </submittedName>
</protein>
<proteinExistence type="predicted"/>
<dbReference type="InParanoid" id="C1FE95"/>
<keyword evidence="1" id="KW-0472">Membrane</keyword>
<dbReference type="Proteomes" id="UP000002009">
    <property type="component" value="Chromosome 1"/>
</dbReference>
<evidence type="ECO:0000313" key="2">
    <source>
        <dbReference type="EMBL" id="ACO68523.1"/>
    </source>
</evidence>
<evidence type="ECO:0000256" key="1">
    <source>
        <dbReference type="SAM" id="Phobius"/>
    </source>
</evidence>
<name>C1FE95_MICCC</name>
<gene>
    <name evidence="2" type="ORF">MICPUN_51717</name>
</gene>
<feature type="transmembrane region" description="Helical" evidence="1">
    <location>
        <begin position="21"/>
        <end position="46"/>
    </location>
</feature>
<reference evidence="2 3" key="1">
    <citation type="journal article" date="2009" name="Science">
        <title>Green evolution and dynamic adaptations revealed by genomes of the marine picoeukaryotes Micromonas.</title>
        <authorList>
            <person name="Worden A.Z."/>
            <person name="Lee J.H."/>
            <person name="Mock T."/>
            <person name="Rouze P."/>
            <person name="Simmons M.P."/>
            <person name="Aerts A.L."/>
            <person name="Allen A.E."/>
            <person name="Cuvelier M.L."/>
            <person name="Derelle E."/>
            <person name="Everett M.V."/>
            <person name="Foulon E."/>
            <person name="Grimwood J."/>
            <person name="Gundlach H."/>
            <person name="Henrissat B."/>
            <person name="Napoli C."/>
            <person name="McDonald S.M."/>
            <person name="Parker M.S."/>
            <person name="Rombauts S."/>
            <person name="Salamov A."/>
            <person name="Von Dassow P."/>
            <person name="Badger J.H."/>
            <person name="Coutinho P.M."/>
            <person name="Demir E."/>
            <person name="Dubchak I."/>
            <person name="Gentemann C."/>
            <person name="Eikrem W."/>
            <person name="Gready J.E."/>
            <person name="John U."/>
            <person name="Lanier W."/>
            <person name="Lindquist E.A."/>
            <person name="Lucas S."/>
            <person name="Mayer K.F."/>
            <person name="Moreau H."/>
            <person name="Not F."/>
            <person name="Otillar R."/>
            <person name="Panaud O."/>
            <person name="Pangilinan J."/>
            <person name="Paulsen I."/>
            <person name="Piegu B."/>
            <person name="Poliakov A."/>
            <person name="Robbens S."/>
            <person name="Schmutz J."/>
            <person name="Toulza E."/>
            <person name="Wyss T."/>
            <person name="Zelensky A."/>
            <person name="Zhou K."/>
            <person name="Armbrust E.V."/>
            <person name="Bhattacharya D."/>
            <person name="Goodenough U.W."/>
            <person name="Van de Peer Y."/>
            <person name="Grigoriev I.V."/>
        </authorList>
    </citation>
    <scope>NUCLEOTIDE SEQUENCE [LARGE SCALE GENOMIC DNA]</scope>
    <source>
        <strain evidence="3">RCC299 / NOUM17</strain>
    </source>
</reference>
<keyword evidence="1" id="KW-1133">Transmembrane helix</keyword>
<dbReference type="AlphaFoldDB" id="C1FE95"/>
<keyword evidence="3" id="KW-1185">Reference proteome</keyword>
<dbReference type="GeneID" id="8250588"/>
<dbReference type="RefSeq" id="XP_002507265.1">
    <property type="nucleotide sequence ID" value="XM_002507219.1"/>
</dbReference>
<dbReference type="EMBL" id="CP001574">
    <property type="protein sequence ID" value="ACO68523.1"/>
    <property type="molecule type" value="Genomic_DNA"/>
</dbReference>
<sequence length="117" mass="14343">MIPKVFIIRRYILYIRTKQGIYTFVPSYMYVRTYLYIYYYLLFYFIRTNEEMTTRSAGSGRSFRRFGRCSFDEEVHIYIYSLDVKLNFHRRSVNFDVDHRLLRRRVCVVLPSEVACV</sequence>